<evidence type="ECO:0000313" key="12">
    <source>
        <dbReference type="Proteomes" id="UP000436141"/>
    </source>
</evidence>
<dbReference type="Pfam" id="PF07690">
    <property type="entry name" value="MFS_1"/>
    <property type="match status" value="1"/>
</dbReference>
<keyword evidence="4" id="KW-1003">Cell membrane</keyword>
<evidence type="ECO:0000313" key="14">
    <source>
        <dbReference type="Proteomes" id="UP000447081"/>
    </source>
</evidence>
<dbReference type="EMBL" id="WUIY01000640">
    <property type="protein sequence ID" value="MXI78271.1"/>
    <property type="molecule type" value="Genomic_DNA"/>
</dbReference>
<feature type="transmembrane region" description="Helical" evidence="8">
    <location>
        <begin position="77"/>
        <end position="99"/>
    </location>
</feature>
<accession>A0A6N8NHT9</accession>
<dbReference type="Proteomes" id="UP000436141">
    <property type="component" value="Unassembled WGS sequence"/>
</dbReference>
<feature type="non-terminal residue" evidence="9">
    <location>
        <position position="1"/>
    </location>
</feature>
<reference evidence="9 13" key="2">
    <citation type="submission" date="2019-12" db="EMBL/GenBank/DDBJ databases">
        <title>Enteriobacteria Tanzani isolates_8377-8380.</title>
        <authorList>
            <person name="Subbiah M."/>
            <person name="Call D."/>
        </authorList>
    </citation>
    <scope>NUCLEOTIDE SEQUENCE [LARGE SCALE GENOMIC DNA]</scope>
    <source>
        <strain evidence="9 13">8379wE6</strain>
    </source>
</reference>
<keyword evidence="5 8" id="KW-0812">Transmembrane</keyword>
<dbReference type="GO" id="GO:0022857">
    <property type="term" value="F:transmembrane transporter activity"/>
    <property type="evidence" value="ECO:0007669"/>
    <property type="project" value="InterPro"/>
</dbReference>
<sequence>CVFIFAALLKKMVRPIWANVFNSALATITAAIIYLYPSPLVCNAGAFVIGFSAAGGILQLGVSVMSEFFPKSKAKVTSIYMMMGGLANFVIPLITGYLSNIGLQYIIVLDFTFALLALITAIIVFIRYYRVFIIPENDVRFGERKFSTRLNTIKHRG</sequence>
<dbReference type="EMBL" id="WUIG01000715">
    <property type="protein sequence ID" value="MXJ11174.1"/>
    <property type="molecule type" value="Genomic_DNA"/>
</dbReference>
<dbReference type="InterPro" id="IPR011701">
    <property type="entry name" value="MFS"/>
</dbReference>
<dbReference type="AlphaFoldDB" id="A0A6N8NHT9"/>
<evidence type="ECO:0000256" key="1">
    <source>
        <dbReference type="ARBA" id="ARBA00004127"/>
    </source>
</evidence>
<dbReference type="SUPFAM" id="SSF103473">
    <property type="entry name" value="MFS general substrate transporter"/>
    <property type="match status" value="1"/>
</dbReference>
<dbReference type="PANTHER" id="PTHR23514">
    <property type="entry name" value="BYPASS OF STOP CODON PROTEIN 6"/>
    <property type="match status" value="1"/>
</dbReference>
<dbReference type="GO" id="GO:0016020">
    <property type="term" value="C:membrane"/>
    <property type="evidence" value="ECO:0007669"/>
    <property type="project" value="TreeGrafter"/>
</dbReference>
<dbReference type="InterPro" id="IPR036259">
    <property type="entry name" value="MFS_trans_sf"/>
</dbReference>
<dbReference type="Proteomes" id="UP000436482">
    <property type="component" value="Unassembled WGS sequence"/>
</dbReference>
<feature type="transmembrane region" description="Helical" evidence="8">
    <location>
        <begin position="105"/>
        <end position="126"/>
    </location>
</feature>
<feature type="transmembrane region" description="Helical" evidence="8">
    <location>
        <begin position="43"/>
        <end position="65"/>
    </location>
</feature>
<comment type="caution">
    <text evidence="9">The sequence shown here is derived from an EMBL/GenBank/DDBJ whole genome shotgun (WGS) entry which is preliminary data.</text>
</comment>
<evidence type="ECO:0000256" key="8">
    <source>
        <dbReference type="SAM" id="Phobius"/>
    </source>
</evidence>
<gene>
    <name evidence="9" type="ORF">GP979_19305</name>
    <name evidence="10" type="ORF">GRW05_29330</name>
    <name evidence="11" type="ORF">GRW24_22345</name>
</gene>
<feature type="transmembrane region" description="Helical" evidence="8">
    <location>
        <begin position="16"/>
        <end position="37"/>
    </location>
</feature>
<comment type="similarity">
    <text evidence="2">Belongs to the major facilitator superfamily.</text>
</comment>
<comment type="subcellular location">
    <subcellularLocation>
        <location evidence="1">Endomembrane system</location>
        <topology evidence="1">Multi-pass membrane protein</topology>
    </subcellularLocation>
</comment>
<dbReference type="PANTHER" id="PTHR23514:SF3">
    <property type="entry name" value="BYPASS OF STOP CODON PROTEIN 6"/>
    <property type="match status" value="1"/>
</dbReference>
<reference evidence="12 14" key="1">
    <citation type="submission" date="2019-12" db="EMBL/GenBank/DDBJ databases">
        <title>Enteriobacteria Tanzani isolates_10434.</title>
        <authorList>
            <person name="Subbiah M."/>
            <person name="Call D."/>
        </authorList>
    </citation>
    <scope>NUCLEOTIDE SEQUENCE [LARGE SCALE GENOMIC DNA]</scope>
    <source>
        <strain evidence="10 12">10434wD1</strain>
        <strain evidence="11 14">10434wG3</strain>
    </source>
</reference>
<dbReference type="Proteomes" id="UP000447081">
    <property type="component" value="Unassembled WGS sequence"/>
</dbReference>
<evidence type="ECO:0000313" key="9">
    <source>
        <dbReference type="EMBL" id="MWR90419.1"/>
    </source>
</evidence>
<dbReference type="EMBL" id="WTQQ01000427">
    <property type="protein sequence ID" value="MWR90419.1"/>
    <property type="molecule type" value="Genomic_DNA"/>
</dbReference>
<dbReference type="GO" id="GO:0012505">
    <property type="term" value="C:endomembrane system"/>
    <property type="evidence" value="ECO:0007669"/>
    <property type="project" value="UniProtKB-SubCell"/>
</dbReference>
<evidence type="ECO:0000256" key="6">
    <source>
        <dbReference type="ARBA" id="ARBA00022989"/>
    </source>
</evidence>
<name>A0A6N8NHT9_ECOLX</name>
<keyword evidence="7 8" id="KW-0472">Membrane</keyword>
<dbReference type="Gene3D" id="1.20.1250.20">
    <property type="entry name" value="MFS general substrate transporter like domains"/>
    <property type="match status" value="1"/>
</dbReference>
<organism evidence="9 13">
    <name type="scientific">Escherichia coli</name>
    <dbReference type="NCBI Taxonomy" id="562"/>
    <lineage>
        <taxon>Bacteria</taxon>
        <taxon>Pseudomonadati</taxon>
        <taxon>Pseudomonadota</taxon>
        <taxon>Gammaproteobacteria</taxon>
        <taxon>Enterobacterales</taxon>
        <taxon>Enterobacteriaceae</taxon>
        <taxon>Escherichia</taxon>
    </lineage>
</organism>
<proteinExistence type="inferred from homology"/>
<evidence type="ECO:0000256" key="2">
    <source>
        <dbReference type="ARBA" id="ARBA00008335"/>
    </source>
</evidence>
<protein>
    <submittedName>
        <fullName evidence="9">MFS transporter</fullName>
    </submittedName>
</protein>
<evidence type="ECO:0000313" key="10">
    <source>
        <dbReference type="EMBL" id="MXI78271.1"/>
    </source>
</evidence>
<evidence type="ECO:0000313" key="11">
    <source>
        <dbReference type="EMBL" id="MXJ11174.1"/>
    </source>
</evidence>
<evidence type="ECO:0000313" key="13">
    <source>
        <dbReference type="Proteomes" id="UP000436482"/>
    </source>
</evidence>
<dbReference type="InterPro" id="IPR051788">
    <property type="entry name" value="MFS_Transporter"/>
</dbReference>
<keyword evidence="3" id="KW-0813">Transport</keyword>
<evidence type="ECO:0000256" key="3">
    <source>
        <dbReference type="ARBA" id="ARBA00022448"/>
    </source>
</evidence>
<evidence type="ECO:0000256" key="7">
    <source>
        <dbReference type="ARBA" id="ARBA00023136"/>
    </source>
</evidence>
<evidence type="ECO:0000256" key="5">
    <source>
        <dbReference type="ARBA" id="ARBA00022692"/>
    </source>
</evidence>
<evidence type="ECO:0000256" key="4">
    <source>
        <dbReference type="ARBA" id="ARBA00022475"/>
    </source>
</evidence>
<keyword evidence="6 8" id="KW-1133">Transmembrane helix</keyword>